<evidence type="ECO:0000256" key="1">
    <source>
        <dbReference type="PROSITE-ProRule" id="PRU01282"/>
    </source>
</evidence>
<dbReference type="SUPFAM" id="SSF52833">
    <property type="entry name" value="Thioredoxin-like"/>
    <property type="match status" value="1"/>
</dbReference>
<sequence>MVITYYGYPKCGTCKKAKAWLDAEGVSYHDVHIVETPPSKEELKKIVETSGKPLKKFYNTSGMKYRELGLKDKIPSMSEDEQFELLASDGMLIKRPLVTDGVKVTVGYKESDFTENWKS</sequence>
<evidence type="ECO:0000313" key="2">
    <source>
        <dbReference type="EMBL" id="MCZ8537440.1"/>
    </source>
</evidence>
<organism evidence="2 3">
    <name type="scientific">Paenisporosarcina quisquiliarum</name>
    <dbReference type="NCBI Taxonomy" id="365346"/>
    <lineage>
        <taxon>Bacteria</taxon>
        <taxon>Bacillati</taxon>
        <taxon>Bacillota</taxon>
        <taxon>Bacilli</taxon>
        <taxon>Bacillales</taxon>
        <taxon>Caryophanaceae</taxon>
        <taxon>Paenisporosarcina</taxon>
    </lineage>
</organism>
<comment type="similarity">
    <text evidence="1">Belongs to the ArsC family.</text>
</comment>
<dbReference type="Proteomes" id="UP001152173">
    <property type="component" value="Unassembled WGS sequence"/>
</dbReference>
<dbReference type="RefSeq" id="WP_269926535.1">
    <property type="nucleotide sequence ID" value="NZ_JAMKBJ010000007.1"/>
</dbReference>
<gene>
    <name evidence="2" type="ORF">M9R32_09625</name>
</gene>
<dbReference type="CDD" id="cd03036">
    <property type="entry name" value="ArsC_like"/>
    <property type="match status" value="1"/>
</dbReference>
<dbReference type="Gene3D" id="3.40.30.10">
    <property type="entry name" value="Glutaredoxin"/>
    <property type="match status" value="1"/>
</dbReference>
<dbReference type="Pfam" id="PF03960">
    <property type="entry name" value="ArsC"/>
    <property type="match status" value="1"/>
</dbReference>
<accession>A0A9X3LGC1</accession>
<dbReference type="NCBIfam" id="TIGR01617">
    <property type="entry name" value="arsC_related"/>
    <property type="match status" value="1"/>
</dbReference>
<dbReference type="PROSITE" id="PS51354">
    <property type="entry name" value="GLUTAREDOXIN_2"/>
    <property type="match status" value="1"/>
</dbReference>
<dbReference type="PANTHER" id="PTHR30041">
    <property type="entry name" value="ARSENATE REDUCTASE"/>
    <property type="match status" value="1"/>
</dbReference>
<dbReference type="InterPro" id="IPR006660">
    <property type="entry name" value="Arsenate_reductase-like"/>
</dbReference>
<dbReference type="PROSITE" id="PS51353">
    <property type="entry name" value="ARSC"/>
    <property type="match status" value="1"/>
</dbReference>
<keyword evidence="3" id="KW-1185">Reference proteome</keyword>
<dbReference type="AlphaFoldDB" id="A0A9X3LGC1"/>
<protein>
    <submittedName>
        <fullName evidence="2">Arsenate reductase family protein</fullName>
    </submittedName>
</protein>
<dbReference type="InterPro" id="IPR006504">
    <property type="entry name" value="Tscrpt_reg_Spx/MgsR"/>
</dbReference>
<proteinExistence type="inferred from homology"/>
<dbReference type="PANTHER" id="PTHR30041:SF8">
    <property type="entry name" value="PROTEIN YFFB"/>
    <property type="match status" value="1"/>
</dbReference>
<name>A0A9X3LGC1_9BACL</name>
<comment type="caution">
    <text evidence="2">The sequence shown here is derived from an EMBL/GenBank/DDBJ whole genome shotgun (WGS) entry which is preliminary data.</text>
</comment>
<dbReference type="EMBL" id="JAMKBJ010000007">
    <property type="protein sequence ID" value="MCZ8537440.1"/>
    <property type="molecule type" value="Genomic_DNA"/>
</dbReference>
<evidence type="ECO:0000313" key="3">
    <source>
        <dbReference type="Proteomes" id="UP001152173"/>
    </source>
</evidence>
<dbReference type="InterPro" id="IPR036249">
    <property type="entry name" value="Thioredoxin-like_sf"/>
</dbReference>
<reference evidence="2" key="1">
    <citation type="submission" date="2022-05" db="EMBL/GenBank/DDBJ databases">
        <authorList>
            <person name="Colautti A."/>
            <person name="Iacumin L."/>
        </authorList>
    </citation>
    <scope>NUCLEOTIDE SEQUENCE</scope>
    <source>
        <strain evidence="2">SK 55</strain>
    </source>
</reference>